<dbReference type="NCBIfam" id="NF002806">
    <property type="entry name" value="PRK02948.1"/>
    <property type="match status" value="1"/>
</dbReference>
<proteinExistence type="predicted"/>
<gene>
    <name evidence="4" type="ORF">RI196_13345</name>
</gene>
<dbReference type="PANTHER" id="PTHR11601:SF36">
    <property type="entry name" value="CYSTEINE DESULFURASE NIFS-RELATED"/>
    <property type="match status" value="1"/>
</dbReference>
<dbReference type="Gene3D" id="1.10.260.50">
    <property type="match status" value="1"/>
</dbReference>
<dbReference type="Gene3D" id="3.40.640.10">
    <property type="entry name" value="Type I PLP-dependent aspartate aminotransferase-like (Major domain)"/>
    <property type="match status" value="1"/>
</dbReference>
<dbReference type="InterPro" id="IPR000192">
    <property type="entry name" value="Aminotrans_V_dom"/>
</dbReference>
<evidence type="ECO:0000313" key="4">
    <source>
        <dbReference type="EMBL" id="WNF32256.1"/>
    </source>
</evidence>
<evidence type="ECO:0000313" key="5">
    <source>
        <dbReference type="Proteomes" id="UP001303701"/>
    </source>
</evidence>
<keyword evidence="5" id="KW-1185">Reference proteome</keyword>
<sequence length="373" mass="40948">MIYFDFAATTPMSEKAIASYTEAAKFAYGNSSSLHDIGGKAYELLTASRKAFAALLGGDPNGVYFTSGGSEGNILAIQSLLNSTPNKKHIIASSLEHASIDHYLSLLRAKGYDITFLKHDQNGNILMEHLEEEIREDTALVTIQHGNSEIGTIQNIKEIGLFLKKRKIYFHTDCVQTFGKLLIPVDEMNADAYTFSSHKIYGPKGVGAVYIHPAASWSPVIPGTTHEDGFRPGTVNVPGIFSFVTAANEFYNQREKHFNHFIKLKQHLISQLKKQLPTITIVNETKKEVLPNIVGVVTNSLEGQFVMLELNRKGFAVSTGSACQAGNSHPSKTLLSIGFDKDSAHQFIRISFGITNTISEVDELINAILSIVQ</sequence>
<dbReference type="Pfam" id="PF00266">
    <property type="entry name" value="Aminotran_5"/>
    <property type="match status" value="1"/>
</dbReference>
<accession>A0ABY9WAX9</accession>
<dbReference type="EMBL" id="CP134501">
    <property type="protein sequence ID" value="WNF32256.1"/>
    <property type="molecule type" value="Genomic_DNA"/>
</dbReference>
<dbReference type="PANTHER" id="PTHR11601">
    <property type="entry name" value="CYSTEINE DESULFURYLASE FAMILY MEMBER"/>
    <property type="match status" value="1"/>
</dbReference>
<organism evidence="4 5">
    <name type="scientific">Aeribacillus composti</name>
    <dbReference type="NCBI Taxonomy" id="1868734"/>
    <lineage>
        <taxon>Bacteria</taxon>
        <taxon>Bacillati</taxon>
        <taxon>Bacillota</taxon>
        <taxon>Bacilli</taxon>
        <taxon>Bacillales</taxon>
        <taxon>Bacillaceae</taxon>
        <taxon>Aeribacillus</taxon>
    </lineage>
</organism>
<keyword evidence="2" id="KW-0663">Pyridoxal phosphate</keyword>
<dbReference type="Gene3D" id="3.90.1150.10">
    <property type="entry name" value="Aspartate Aminotransferase, domain 1"/>
    <property type="match status" value="1"/>
</dbReference>
<dbReference type="InterPro" id="IPR016454">
    <property type="entry name" value="Cysteine_dSase"/>
</dbReference>
<feature type="domain" description="Aminotransferase class V" evidence="3">
    <location>
        <begin position="2"/>
        <end position="364"/>
    </location>
</feature>
<dbReference type="SUPFAM" id="SSF53383">
    <property type="entry name" value="PLP-dependent transferases"/>
    <property type="match status" value="1"/>
</dbReference>
<dbReference type="Proteomes" id="UP001303701">
    <property type="component" value="Chromosome"/>
</dbReference>
<comment type="cofactor">
    <cofactor evidence="1">
        <name>pyridoxal 5'-phosphate</name>
        <dbReference type="ChEBI" id="CHEBI:597326"/>
    </cofactor>
</comment>
<evidence type="ECO:0000259" key="3">
    <source>
        <dbReference type="Pfam" id="PF00266"/>
    </source>
</evidence>
<dbReference type="GeneID" id="301126975"/>
<dbReference type="RefSeq" id="WP_311066359.1">
    <property type="nucleotide sequence ID" value="NZ_CP134501.1"/>
</dbReference>
<evidence type="ECO:0000256" key="2">
    <source>
        <dbReference type="ARBA" id="ARBA00022898"/>
    </source>
</evidence>
<evidence type="ECO:0000256" key="1">
    <source>
        <dbReference type="ARBA" id="ARBA00001933"/>
    </source>
</evidence>
<dbReference type="InterPro" id="IPR015424">
    <property type="entry name" value="PyrdxlP-dep_Trfase"/>
</dbReference>
<name>A0ABY9WAX9_9BACI</name>
<dbReference type="InterPro" id="IPR015422">
    <property type="entry name" value="PyrdxlP-dep_Trfase_small"/>
</dbReference>
<reference evidence="4 5" key="1">
    <citation type="submission" date="2023-09" db="EMBL/GenBank/DDBJ databases">
        <title>Different Types of Thermotolerant Ring-Cleaving Dioxygenases derived from Aeribacillus composti HB-1 applied for multiple aromatic hydrocarbons removal.</title>
        <authorList>
            <person name="Cao L."/>
            <person name="Li M."/>
            <person name="Ma T."/>
        </authorList>
    </citation>
    <scope>NUCLEOTIDE SEQUENCE [LARGE SCALE GENOMIC DNA]</scope>
    <source>
        <strain evidence="4 5">HB-1</strain>
    </source>
</reference>
<dbReference type="PIRSF" id="PIRSF005572">
    <property type="entry name" value="NifS"/>
    <property type="match status" value="1"/>
</dbReference>
<dbReference type="InterPro" id="IPR015421">
    <property type="entry name" value="PyrdxlP-dep_Trfase_major"/>
</dbReference>
<protein>
    <submittedName>
        <fullName evidence="4">IscS subfamily cysteine desulfurase</fullName>
    </submittedName>
</protein>